<sequence length="142" mass="15221">MTDQTFHKTRQDLRKPESRLARQHDGKVPADSDVSKMKSIIDTNTDKAQQIDQAKANLPLPEQPPVASDWNSSDQRTVNVGSGRIEGPISGDNDTALRGPATAGSSARISGEELHRPTAPSGKVGRQGVEGLDNLPSDAKSR</sequence>
<protein>
    <submittedName>
        <fullName evidence="2">Uncharacterized protein</fullName>
    </submittedName>
</protein>
<dbReference type="EMBL" id="JAPQKN010000003">
    <property type="protein sequence ID" value="KAJ5167081.1"/>
    <property type="molecule type" value="Genomic_DNA"/>
</dbReference>
<dbReference type="GeneID" id="81427163"/>
<accession>A0A9W9LNF0</accession>
<feature type="compositionally biased region" description="Basic and acidic residues" evidence="1">
    <location>
        <begin position="1"/>
        <end position="36"/>
    </location>
</feature>
<feature type="region of interest" description="Disordered" evidence="1">
    <location>
        <begin position="59"/>
        <end position="142"/>
    </location>
</feature>
<evidence type="ECO:0000313" key="2">
    <source>
        <dbReference type="EMBL" id="KAJ5167081.1"/>
    </source>
</evidence>
<name>A0A9W9LNF0_9EURO</name>
<evidence type="ECO:0000313" key="3">
    <source>
        <dbReference type="Proteomes" id="UP001149163"/>
    </source>
</evidence>
<feature type="compositionally biased region" description="Polar residues" evidence="1">
    <location>
        <begin position="69"/>
        <end position="80"/>
    </location>
</feature>
<comment type="caution">
    <text evidence="2">The sequence shown here is derived from an EMBL/GenBank/DDBJ whole genome shotgun (WGS) entry which is preliminary data.</text>
</comment>
<gene>
    <name evidence="2" type="ORF">N7482_005862</name>
</gene>
<feature type="region of interest" description="Disordered" evidence="1">
    <location>
        <begin position="1"/>
        <end position="46"/>
    </location>
</feature>
<evidence type="ECO:0000256" key="1">
    <source>
        <dbReference type="SAM" id="MobiDB-lite"/>
    </source>
</evidence>
<dbReference type="OrthoDB" id="3913483at2759"/>
<dbReference type="Proteomes" id="UP001149163">
    <property type="component" value="Unassembled WGS sequence"/>
</dbReference>
<proteinExistence type="predicted"/>
<dbReference type="AlphaFoldDB" id="A0A9W9LNF0"/>
<reference evidence="2" key="1">
    <citation type="submission" date="2022-11" db="EMBL/GenBank/DDBJ databases">
        <authorList>
            <person name="Petersen C."/>
        </authorList>
    </citation>
    <scope>NUCLEOTIDE SEQUENCE</scope>
    <source>
        <strain evidence="2">IBT 26290</strain>
    </source>
</reference>
<organism evidence="2 3">
    <name type="scientific">Penicillium canariense</name>
    <dbReference type="NCBI Taxonomy" id="189055"/>
    <lineage>
        <taxon>Eukaryota</taxon>
        <taxon>Fungi</taxon>
        <taxon>Dikarya</taxon>
        <taxon>Ascomycota</taxon>
        <taxon>Pezizomycotina</taxon>
        <taxon>Eurotiomycetes</taxon>
        <taxon>Eurotiomycetidae</taxon>
        <taxon>Eurotiales</taxon>
        <taxon>Aspergillaceae</taxon>
        <taxon>Penicillium</taxon>
    </lineage>
</organism>
<dbReference type="RefSeq" id="XP_056543542.1">
    <property type="nucleotide sequence ID" value="XM_056687987.1"/>
</dbReference>
<keyword evidence="3" id="KW-1185">Reference proteome</keyword>
<reference evidence="2" key="2">
    <citation type="journal article" date="2023" name="IMA Fungus">
        <title>Comparative genomic study of the Penicillium genus elucidates a diverse pangenome and 15 lateral gene transfer events.</title>
        <authorList>
            <person name="Petersen C."/>
            <person name="Sorensen T."/>
            <person name="Nielsen M.R."/>
            <person name="Sondergaard T.E."/>
            <person name="Sorensen J.L."/>
            <person name="Fitzpatrick D.A."/>
            <person name="Frisvad J.C."/>
            <person name="Nielsen K.L."/>
        </authorList>
    </citation>
    <scope>NUCLEOTIDE SEQUENCE</scope>
    <source>
        <strain evidence="2">IBT 26290</strain>
    </source>
</reference>